<protein>
    <submittedName>
        <fullName evidence="3">Uncharacterized protein</fullName>
    </submittedName>
</protein>
<feature type="coiled-coil region" evidence="1">
    <location>
        <begin position="126"/>
        <end position="191"/>
    </location>
</feature>
<feature type="region of interest" description="Disordered" evidence="2">
    <location>
        <begin position="238"/>
        <end position="317"/>
    </location>
</feature>
<feature type="region of interest" description="Disordered" evidence="2">
    <location>
        <begin position="24"/>
        <end position="48"/>
    </location>
</feature>
<organism evidence="3 4">
    <name type="scientific">Cladophialophora psammophila CBS 110553</name>
    <dbReference type="NCBI Taxonomy" id="1182543"/>
    <lineage>
        <taxon>Eukaryota</taxon>
        <taxon>Fungi</taxon>
        <taxon>Dikarya</taxon>
        <taxon>Ascomycota</taxon>
        <taxon>Pezizomycotina</taxon>
        <taxon>Eurotiomycetes</taxon>
        <taxon>Chaetothyriomycetidae</taxon>
        <taxon>Chaetothyriales</taxon>
        <taxon>Herpotrichiellaceae</taxon>
        <taxon>Cladophialophora</taxon>
    </lineage>
</organism>
<dbReference type="GeneID" id="19189364"/>
<gene>
    <name evidence="3" type="ORF">A1O5_04643</name>
</gene>
<name>W9XP70_9EURO</name>
<evidence type="ECO:0000256" key="2">
    <source>
        <dbReference type="SAM" id="MobiDB-lite"/>
    </source>
</evidence>
<dbReference type="HOGENOM" id="CLU_877174_0_0_1"/>
<keyword evidence="4" id="KW-1185">Reference proteome</keyword>
<feature type="compositionally biased region" description="Polar residues" evidence="2">
    <location>
        <begin position="267"/>
        <end position="283"/>
    </location>
</feature>
<dbReference type="Proteomes" id="UP000019471">
    <property type="component" value="Unassembled WGS sequence"/>
</dbReference>
<feature type="compositionally biased region" description="Gly residues" evidence="2">
    <location>
        <begin position="301"/>
        <end position="317"/>
    </location>
</feature>
<dbReference type="AlphaFoldDB" id="W9XP70"/>
<comment type="caution">
    <text evidence="3">The sequence shown here is derived from an EMBL/GenBank/DDBJ whole genome shotgun (WGS) entry which is preliminary data.</text>
</comment>
<dbReference type="EMBL" id="AMGX01000006">
    <property type="protein sequence ID" value="EXJ72139.1"/>
    <property type="molecule type" value="Genomic_DNA"/>
</dbReference>
<evidence type="ECO:0000313" key="3">
    <source>
        <dbReference type="EMBL" id="EXJ72139.1"/>
    </source>
</evidence>
<feature type="compositionally biased region" description="Basic and acidic residues" evidence="2">
    <location>
        <begin position="32"/>
        <end position="48"/>
    </location>
</feature>
<keyword evidence="1" id="KW-0175">Coiled coil</keyword>
<evidence type="ECO:0000313" key="4">
    <source>
        <dbReference type="Proteomes" id="UP000019471"/>
    </source>
</evidence>
<dbReference type="RefSeq" id="XP_007743437.1">
    <property type="nucleotide sequence ID" value="XM_007745247.1"/>
</dbReference>
<proteinExistence type="predicted"/>
<sequence>MLFVGAILLISYFKKCLDRLNRGLPDPEAVEDPQRKEEPDREDQKRTLEDQAQFALVPMDGLVRASSCRNQELRDERHEFSVKLAEARRSMADQKNVISEQKGINAERDSTIKEQGGIIAEKDSKINGQQDALARLTEMLEILRQKEEEMKEKESIIARLMEEKQAATEKASALSDTRDRLTTQLEEKMQELRKATYFDKDLSRRREEQLTKQNKRLHNCTLHIKDLKAQVQGLGHVPVSPPAVGDGTAPTPSSSTVEEADPVASPVTPSAVASPTGPQSMMQSRWAEATPPTQPAAFRGKGQGRGRGGCVRGGRRP</sequence>
<accession>W9XP70</accession>
<dbReference type="OrthoDB" id="4154015at2759"/>
<evidence type="ECO:0000256" key="1">
    <source>
        <dbReference type="SAM" id="Coils"/>
    </source>
</evidence>
<reference evidence="3 4" key="1">
    <citation type="submission" date="2013-03" db="EMBL/GenBank/DDBJ databases">
        <title>The Genome Sequence of Cladophialophora psammophila CBS 110553.</title>
        <authorList>
            <consortium name="The Broad Institute Genomics Platform"/>
            <person name="Cuomo C."/>
            <person name="de Hoog S."/>
            <person name="Gorbushina A."/>
            <person name="Walker B."/>
            <person name="Young S.K."/>
            <person name="Zeng Q."/>
            <person name="Gargeya S."/>
            <person name="Fitzgerald M."/>
            <person name="Haas B."/>
            <person name="Abouelleil A."/>
            <person name="Allen A.W."/>
            <person name="Alvarado L."/>
            <person name="Arachchi H.M."/>
            <person name="Berlin A.M."/>
            <person name="Chapman S.B."/>
            <person name="Gainer-Dewar J."/>
            <person name="Goldberg J."/>
            <person name="Griggs A."/>
            <person name="Gujja S."/>
            <person name="Hansen M."/>
            <person name="Howarth C."/>
            <person name="Imamovic A."/>
            <person name="Ireland A."/>
            <person name="Larimer J."/>
            <person name="McCowan C."/>
            <person name="Murphy C."/>
            <person name="Pearson M."/>
            <person name="Poon T.W."/>
            <person name="Priest M."/>
            <person name="Roberts A."/>
            <person name="Saif S."/>
            <person name="Shea T."/>
            <person name="Sisk P."/>
            <person name="Sykes S."/>
            <person name="Wortman J."/>
            <person name="Nusbaum C."/>
            <person name="Birren B."/>
        </authorList>
    </citation>
    <scope>NUCLEOTIDE SEQUENCE [LARGE SCALE GENOMIC DNA]</scope>
    <source>
        <strain evidence="3 4">CBS 110553</strain>
    </source>
</reference>